<reference evidence="2" key="2">
    <citation type="submission" date="2020-03" db="EMBL/GenBank/DDBJ databases">
        <authorList>
            <person name="Fu F.-F."/>
            <person name="Chen J."/>
        </authorList>
    </citation>
    <scope>NUCLEOTIDE SEQUENCE</scope>
    <source>
        <strain evidence="2">Lc1</strain>
    </source>
</reference>
<feature type="chain" id="PRO_5034748390" evidence="1">
    <location>
        <begin position="30"/>
        <end position="332"/>
    </location>
</feature>
<reference evidence="2" key="1">
    <citation type="journal article" date="2020" name="Phytopathology">
        <title>Genome sequence and comparative analysis of Colletotrichum gloeosporioides isolated from Liriodendron leaves.</title>
        <authorList>
            <person name="Fu F.F."/>
            <person name="Hao Z."/>
            <person name="Wang P."/>
            <person name="Lu Y."/>
            <person name="Xue L.J."/>
            <person name="Wei G."/>
            <person name="Tian Y."/>
            <person name="Baishi H."/>
            <person name="Xu H."/>
            <person name="Shi J."/>
            <person name="Cheng T."/>
            <person name="Wang G."/>
            <person name="Yi Y."/>
            <person name="Chen J."/>
        </authorList>
    </citation>
    <scope>NUCLEOTIDE SEQUENCE</scope>
    <source>
        <strain evidence="2">Lc1</strain>
    </source>
</reference>
<comment type="caution">
    <text evidence="2">The sequence shown here is derived from an EMBL/GenBank/DDBJ whole genome shotgun (WGS) entry which is preliminary data.</text>
</comment>
<organism evidence="2 3">
    <name type="scientific">Colletotrichum gloeosporioides</name>
    <name type="common">Anthracnose fungus</name>
    <name type="synonym">Glomerella cingulata</name>
    <dbReference type="NCBI Taxonomy" id="474922"/>
    <lineage>
        <taxon>Eukaryota</taxon>
        <taxon>Fungi</taxon>
        <taxon>Dikarya</taxon>
        <taxon>Ascomycota</taxon>
        <taxon>Pezizomycotina</taxon>
        <taxon>Sordariomycetes</taxon>
        <taxon>Hypocreomycetidae</taxon>
        <taxon>Glomerellales</taxon>
        <taxon>Glomerellaceae</taxon>
        <taxon>Colletotrichum</taxon>
        <taxon>Colletotrichum gloeosporioides species complex</taxon>
    </lineage>
</organism>
<dbReference type="RefSeq" id="XP_045269568.1">
    <property type="nucleotide sequence ID" value="XM_045400593.1"/>
</dbReference>
<proteinExistence type="predicted"/>
<accession>A0A8H4FRE9</accession>
<gene>
    <name evidence="2" type="ORF">GCG54_00000455</name>
</gene>
<dbReference type="Proteomes" id="UP000613401">
    <property type="component" value="Unassembled WGS sequence"/>
</dbReference>
<feature type="signal peptide" evidence="1">
    <location>
        <begin position="1"/>
        <end position="29"/>
    </location>
</feature>
<evidence type="ECO:0000313" key="3">
    <source>
        <dbReference type="Proteomes" id="UP000613401"/>
    </source>
</evidence>
<dbReference type="AlphaFoldDB" id="A0A8H4FRE9"/>
<dbReference type="GeneID" id="69007627"/>
<keyword evidence="1" id="KW-0732">Signal</keyword>
<name>A0A8H4FRE9_COLGL</name>
<evidence type="ECO:0000313" key="2">
    <source>
        <dbReference type="EMBL" id="KAF3810409.1"/>
    </source>
</evidence>
<dbReference type="EMBL" id="WVTB01000012">
    <property type="protein sequence ID" value="KAF3810409.1"/>
    <property type="molecule type" value="Genomic_DNA"/>
</dbReference>
<keyword evidence="3" id="KW-1185">Reference proteome</keyword>
<protein>
    <submittedName>
        <fullName evidence="2">Uncharacterized protein</fullName>
    </submittedName>
</protein>
<sequence>MSHTIHSFSTKSTYVLVLVFLRIITFACASPVTTEAKLSLDGPLTKRVKTSFPSFPEDYNGRIQKGKWLKELFPLNNEQAQEYNGGASIISPFREPEDMFEWGWTQENARWPFNPAKEWPQFKDDLDESFADPDFPVDREKGMAYHAIHDRKFRYTDLRVGDPTGGHYTNVVNAPSGAFIFDSNFSPKYTQSQNKKGDVPDLDTLSDFAYFQWWLGCEAMGIEMTNLKLIFQAHIVYAKTFDIVIQALREEGHQNVPGWDERITFQLDSDPGLAILGSPNGASTAWMLLQHKYRLGLKAIKEVTVWGTNGGFQLDAPIKDTKLNLRFTVVDA</sequence>
<evidence type="ECO:0000256" key="1">
    <source>
        <dbReference type="SAM" id="SignalP"/>
    </source>
</evidence>